<evidence type="ECO:0000313" key="3">
    <source>
        <dbReference type="Proteomes" id="UP000186268"/>
    </source>
</evidence>
<organism evidence="2 3">
    <name type="scientific">Xenorhabdus eapokensis</name>
    <dbReference type="NCBI Taxonomy" id="1873482"/>
    <lineage>
        <taxon>Bacteria</taxon>
        <taxon>Pseudomonadati</taxon>
        <taxon>Pseudomonadota</taxon>
        <taxon>Gammaproteobacteria</taxon>
        <taxon>Enterobacterales</taxon>
        <taxon>Morganellaceae</taxon>
        <taxon>Xenorhabdus</taxon>
    </lineage>
</organism>
<dbReference type="AlphaFoldDB" id="A0A1Q5TRX6"/>
<keyword evidence="1" id="KW-0472">Membrane</keyword>
<dbReference type="Proteomes" id="UP000186268">
    <property type="component" value="Unassembled WGS sequence"/>
</dbReference>
<name>A0A1Q5TRX6_9GAMM</name>
<feature type="transmembrane region" description="Helical" evidence="1">
    <location>
        <begin position="54"/>
        <end position="74"/>
    </location>
</feature>
<keyword evidence="1" id="KW-0812">Transmembrane</keyword>
<evidence type="ECO:0000313" key="2">
    <source>
        <dbReference type="EMBL" id="OKP02988.1"/>
    </source>
</evidence>
<gene>
    <name evidence="2" type="ORF">Xedl_02102</name>
</gene>
<keyword evidence="3" id="KW-1185">Reference proteome</keyword>
<accession>A0A1Q5TRX6</accession>
<sequence length="75" mass="8875">MKAYLKTTSISGVVFFTPVFIKKINILEIGVLKQVSLTDFQKILRRITMLEGEWIYMGFYFLWKTLYLNPTLIYS</sequence>
<evidence type="ECO:0000256" key="1">
    <source>
        <dbReference type="SAM" id="Phobius"/>
    </source>
</evidence>
<comment type="caution">
    <text evidence="2">The sequence shown here is derived from an EMBL/GenBank/DDBJ whole genome shotgun (WGS) entry which is preliminary data.</text>
</comment>
<reference evidence="2 3" key="1">
    <citation type="submission" date="2016-09" db="EMBL/GenBank/DDBJ databases">
        <title>Xenorhabdus thuongxuanensis sp. nov. and Xenorhabdus eapokensis sp. nov., isolated from Steinernema species.</title>
        <authorList>
            <person name="Kaempfer P."/>
            <person name="Tobias N.J."/>
            <person name="Phan Ke L."/>
            <person name="Bode H.B."/>
            <person name="Glaeser S.P."/>
        </authorList>
    </citation>
    <scope>NUCLEOTIDE SEQUENCE [LARGE SCALE GENOMIC DNA]</scope>
    <source>
        <strain evidence="2 3">DL20</strain>
    </source>
</reference>
<keyword evidence="1" id="KW-1133">Transmembrane helix</keyword>
<protein>
    <submittedName>
        <fullName evidence="2">Uncharacterized protein</fullName>
    </submittedName>
</protein>
<dbReference type="EMBL" id="MKGQ01000012">
    <property type="protein sequence ID" value="OKP02988.1"/>
    <property type="molecule type" value="Genomic_DNA"/>
</dbReference>
<proteinExistence type="predicted"/>